<dbReference type="Gene3D" id="2.40.170.20">
    <property type="entry name" value="TonB-dependent receptor, beta-barrel domain"/>
    <property type="match status" value="1"/>
</dbReference>
<keyword evidence="5 12" id="KW-0732">Signal</keyword>
<gene>
    <name evidence="15" type="ORF">CLV57_3571</name>
</gene>
<evidence type="ECO:0000256" key="7">
    <source>
        <dbReference type="ARBA" id="ARBA00023136"/>
    </source>
</evidence>
<dbReference type="InterPro" id="IPR008969">
    <property type="entry name" value="CarboxyPept-like_regulatory"/>
</dbReference>
<keyword evidence="8 15" id="KW-0675">Receptor</keyword>
<dbReference type="PROSITE" id="PS52016">
    <property type="entry name" value="TONB_DEPENDENT_REC_3"/>
    <property type="match status" value="1"/>
</dbReference>
<reference evidence="15 16" key="1">
    <citation type="submission" date="2017-11" db="EMBL/GenBank/DDBJ databases">
        <title>Genomic Encyclopedia of Archaeal and Bacterial Type Strains, Phase II (KMG-II): From Individual Species to Whole Genera.</title>
        <authorList>
            <person name="Goeker M."/>
        </authorList>
    </citation>
    <scope>NUCLEOTIDE SEQUENCE [LARGE SCALE GENOMIC DNA]</scope>
    <source>
        <strain evidence="15 16">DSM 28175</strain>
    </source>
</reference>
<evidence type="ECO:0000256" key="8">
    <source>
        <dbReference type="ARBA" id="ARBA00023170"/>
    </source>
</evidence>
<keyword evidence="6 11" id="KW-0798">TonB box</keyword>
<dbReference type="PANTHER" id="PTHR30069:SF29">
    <property type="entry name" value="HEMOGLOBIN AND HEMOGLOBIN-HAPTOGLOBIN-BINDING PROTEIN 1-RELATED"/>
    <property type="match status" value="1"/>
</dbReference>
<dbReference type="Pfam" id="PF00593">
    <property type="entry name" value="TonB_dep_Rec_b-barrel"/>
    <property type="match status" value="1"/>
</dbReference>
<protein>
    <submittedName>
        <fullName evidence="15">Iron complex outermembrane receptor protein/outer membrane receptor for ferrienterochelin and colicins</fullName>
    </submittedName>
</protein>
<dbReference type="InterPro" id="IPR000531">
    <property type="entry name" value="Beta-barrel_TonB"/>
</dbReference>
<dbReference type="Pfam" id="PF13715">
    <property type="entry name" value="CarbopepD_reg_2"/>
    <property type="match status" value="1"/>
</dbReference>
<evidence type="ECO:0000256" key="1">
    <source>
        <dbReference type="ARBA" id="ARBA00004571"/>
    </source>
</evidence>
<comment type="subcellular location">
    <subcellularLocation>
        <location evidence="1 10">Cell outer membrane</location>
        <topology evidence="1 10">Multi-pass membrane protein</topology>
    </subcellularLocation>
</comment>
<keyword evidence="16" id="KW-1185">Reference proteome</keyword>
<keyword evidence="7 10" id="KW-0472">Membrane</keyword>
<sequence length="720" mass="79858">MKAFFIAIFTFCFACAIQAQNRVEISVTDVKDQHPLQSVTIRFKSGASGITDSNGKAVLQVATGQQAVKLSITGYESKDTSVVITAGKVLNIAMQPEQDELEEVVVVASTRNNQSIENGPMKVEVLGLEEMTEEAGLKPGNIGSILGDLSGVQIQQSSATSGNSNVRIQGLDGRYTQTLRDGMPMYDGFSGNFGILTIPPLDLKQIELIKGSASTLYGGGAIAGLVNLISKRPTNKQELDVLLNYTTLKEFNANTYTAKRGTKWGYNLFAGYNRQEKVDVDKDGLSDLPDAKSFIFHPKVFFYPTAKTLLSVGYSGAFDDRIGGDMQVLKKQPDATHQYFEGNKTQRHTGEYLFEQFFSSDVKLTIKGIVSNFTRDNTTNKYFVSSSQLSYYNEASVYLPFGKNNLVAGINLTGQDYNTRLPDNASLKNQAGHTLGAFAQYDQRLGDATTLEGGMRIDHHNQYGYFALPRIALFHRFNEHWASRAGFGMGYKTPNPLVEQNIDYSVLDLLPVNANIKAEKSYGYNAEFNYKKEWDKHVTLFINQAFFYTTISSPVIFTANGSGKIELMNAGSSTTSKGLDTYIKLDVHDWELYAGYTLTDARNTYLTGNNFIPLTPKHRFAFVVANDISEELTAGLEGSYTGSQFRYDGSSTTSYFFMAAMVKYAIDKHATLVLNCENLLDYRMNKVERVYTGTITDPVFKPLWAPIDGRAVNLSVRWKL</sequence>
<keyword evidence="3 10" id="KW-1134">Transmembrane beta strand</keyword>
<dbReference type="EMBL" id="PGFJ01000002">
    <property type="protein sequence ID" value="PJJ80420.1"/>
    <property type="molecule type" value="Genomic_DNA"/>
</dbReference>
<feature type="chain" id="PRO_5014123547" evidence="12">
    <location>
        <begin position="20"/>
        <end position="720"/>
    </location>
</feature>
<dbReference type="SUPFAM" id="SSF49464">
    <property type="entry name" value="Carboxypeptidase regulatory domain-like"/>
    <property type="match status" value="1"/>
</dbReference>
<dbReference type="GO" id="GO:0015344">
    <property type="term" value="F:siderophore uptake transmembrane transporter activity"/>
    <property type="evidence" value="ECO:0007669"/>
    <property type="project" value="TreeGrafter"/>
</dbReference>
<evidence type="ECO:0000256" key="4">
    <source>
        <dbReference type="ARBA" id="ARBA00022692"/>
    </source>
</evidence>
<evidence type="ECO:0000256" key="3">
    <source>
        <dbReference type="ARBA" id="ARBA00022452"/>
    </source>
</evidence>
<proteinExistence type="inferred from homology"/>
<evidence type="ECO:0000256" key="10">
    <source>
        <dbReference type="PROSITE-ProRule" id="PRU01360"/>
    </source>
</evidence>
<dbReference type="InterPro" id="IPR012910">
    <property type="entry name" value="Plug_dom"/>
</dbReference>
<evidence type="ECO:0000259" key="14">
    <source>
        <dbReference type="Pfam" id="PF07715"/>
    </source>
</evidence>
<dbReference type="InterPro" id="IPR037066">
    <property type="entry name" value="Plug_dom_sf"/>
</dbReference>
<dbReference type="GO" id="GO:0009279">
    <property type="term" value="C:cell outer membrane"/>
    <property type="evidence" value="ECO:0007669"/>
    <property type="project" value="UniProtKB-SubCell"/>
</dbReference>
<comment type="similarity">
    <text evidence="10 11">Belongs to the TonB-dependent receptor family.</text>
</comment>
<dbReference type="RefSeq" id="WP_100342705.1">
    <property type="nucleotide sequence ID" value="NZ_PGFJ01000002.1"/>
</dbReference>
<keyword evidence="4 10" id="KW-0812">Transmembrane</keyword>
<dbReference type="SUPFAM" id="SSF56935">
    <property type="entry name" value="Porins"/>
    <property type="match status" value="1"/>
</dbReference>
<evidence type="ECO:0000256" key="6">
    <source>
        <dbReference type="ARBA" id="ARBA00023077"/>
    </source>
</evidence>
<evidence type="ECO:0000313" key="15">
    <source>
        <dbReference type="EMBL" id="PJJ80420.1"/>
    </source>
</evidence>
<dbReference type="Proteomes" id="UP000242687">
    <property type="component" value="Unassembled WGS sequence"/>
</dbReference>
<feature type="signal peptide" evidence="12">
    <location>
        <begin position="1"/>
        <end position="19"/>
    </location>
</feature>
<feature type="domain" description="TonB-dependent receptor plug" evidence="14">
    <location>
        <begin position="118"/>
        <end position="224"/>
    </location>
</feature>
<feature type="domain" description="TonB-dependent receptor-like beta-barrel" evidence="13">
    <location>
        <begin position="294"/>
        <end position="679"/>
    </location>
</feature>
<evidence type="ECO:0000259" key="13">
    <source>
        <dbReference type="Pfam" id="PF00593"/>
    </source>
</evidence>
<accession>A0A2H9VQ59</accession>
<keyword evidence="9 10" id="KW-0998">Cell outer membrane</keyword>
<evidence type="ECO:0000256" key="12">
    <source>
        <dbReference type="SAM" id="SignalP"/>
    </source>
</evidence>
<dbReference type="OrthoDB" id="1109239at2"/>
<dbReference type="InterPro" id="IPR039426">
    <property type="entry name" value="TonB-dep_rcpt-like"/>
</dbReference>
<dbReference type="Pfam" id="PF07715">
    <property type="entry name" value="Plug"/>
    <property type="match status" value="1"/>
</dbReference>
<dbReference type="GO" id="GO:0044718">
    <property type="term" value="P:siderophore transmembrane transport"/>
    <property type="evidence" value="ECO:0007669"/>
    <property type="project" value="TreeGrafter"/>
</dbReference>
<keyword evidence="2 10" id="KW-0813">Transport</keyword>
<evidence type="ECO:0000256" key="2">
    <source>
        <dbReference type="ARBA" id="ARBA00022448"/>
    </source>
</evidence>
<evidence type="ECO:0000256" key="11">
    <source>
        <dbReference type="RuleBase" id="RU003357"/>
    </source>
</evidence>
<comment type="caution">
    <text evidence="15">The sequence shown here is derived from an EMBL/GenBank/DDBJ whole genome shotgun (WGS) entry which is preliminary data.</text>
</comment>
<evidence type="ECO:0000256" key="9">
    <source>
        <dbReference type="ARBA" id="ARBA00023237"/>
    </source>
</evidence>
<dbReference type="Gene3D" id="2.170.130.10">
    <property type="entry name" value="TonB-dependent receptor, plug domain"/>
    <property type="match status" value="1"/>
</dbReference>
<evidence type="ECO:0000256" key="5">
    <source>
        <dbReference type="ARBA" id="ARBA00022729"/>
    </source>
</evidence>
<organism evidence="15 16">
    <name type="scientific">Mucilaginibacter auburnensis</name>
    <dbReference type="NCBI Taxonomy" id="1457233"/>
    <lineage>
        <taxon>Bacteria</taxon>
        <taxon>Pseudomonadati</taxon>
        <taxon>Bacteroidota</taxon>
        <taxon>Sphingobacteriia</taxon>
        <taxon>Sphingobacteriales</taxon>
        <taxon>Sphingobacteriaceae</taxon>
        <taxon>Mucilaginibacter</taxon>
    </lineage>
</organism>
<name>A0A2H9VQ59_9SPHI</name>
<dbReference type="Gene3D" id="2.60.40.1120">
    <property type="entry name" value="Carboxypeptidase-like, regulatory domain"/>
    <property type="match status" value="1"/>
</dbReference>
<evidence type="ECO:0000313" key="16">
    <source>
        <dbReference type="Proteomes" id="UP000242687"/>
    </source>
</evidence>
<dbReference type="InterPro" id="IPR036942">
    <property type="entry name" value="Beta-barrel_TonB_sf"/>
</dbReference>
<dbReference type="AlphaFoldDB" id="A0A2H9VQ59"/>
<dbReference type="PANTHER" id="PTHR30069">
    <property type="entry name" value="TONB-DEPENDENT OUTER MEMBRANE RECEPTOR"/>
    <property type="match status" value="1"/>
</dbReference>